<evidence type="ECO:0000313" key="1">
    <source>
        <dbReference type="EMBL" id="KAI8550614.1"/>
    </source>
</evidence>
<organism evidence="1 2">
    <name type="scientific">Rhododendron molle</name>
    <name type="common">Chinese azalea</name>
    <name type="synonym">Azalea mollis</name>
    <dbReference type="NCBI Taxonomy" id="49168"/>
    <lineage>
        <taxon>Eukaryota</taxon>
        <taxon>Viridiplantae</taxon>
        <taxon>Streptophyta</taxon>
        <taxon>Embryophyta</taxon>
        <taxon>Tracheophyta</taxon>
        <taxon>Spermatophyta</taxon>
        <taxon>Magnoliopsida</taxon>
        <taxon>eudicotyledons</taxon>
        <taxon>Gunneridae</taxon>
        <taxon>Pentapetalae</taxon>
        <taxon>asterids</taxon>
        <taxon>Ericales</taxon>
        <taxon>Ericaceae</taxon>
        <taxon>Ericoideae</taxon>
        <taxon>Rhodoreae</taxon>
        <taxon>Rhododendron</taxon>
    </lineage>
</organism>
<dbReference type="EMBL" id="CM046393">
    <property type="protein sequence ID" value="KAI8550614.1"/>
    <property type="molecule type" value="Genomic_DNA"/>
</dbReference>
<comment type="caution">
    <text evidence="1">The sequence shown here is derived from an EMBL/GenBank/DDBJ whole genome shotgun (WGS) entry which is preliminary data.</text>
</comment>
<sequence>MFKTLADFHKARVHPKKDAKSSSETGIERKGAHIDEVCPNPKRVCSIDSATLYGSGVSKSSANPRPNCRTRPRIFSHFFAPLSSVYEKLLEAGHLATPSNSFT</sequence>
<protein>
    <submittedName>
        <fullName evidence="1">Uncharacterized protein</fullName>
    </submittedName>
</protein>
<evidence type="ECO:0000313" key="2">
    <source>
        <dbReference type="Proteomes" id="UP001062846"/>
    </source>
</evidence>
<reference evidence="1" key="1">
    <citation type="submission" date="2022-02" db="EMBL/GenBank/DDBJ databases">
        <title>Plant Genome Project.</title>
        <authorList>
            <person name="Zhang R.-G."/>
        </authorList>
    </citation>
    <scope>NUCLEOTIDE SEQUENCE</scope>
    <source>
        <strain evidence="1">AT1</strain>
    </source>
</reference>
<dbReference type="Proteomes" id="UP001062846">
    <property type="component" value="Chromosome 6"/>
</dbReference>
<gene>
    <name evidence="1" type="ORF">RHMOL_Rhmol06G0121300</name>
</gene>
<name>A0ACC0NCS7_RHOML</name>
<proteinExistence type="predicted"/>
<accession>A0ACC0NCS7</accession>
<keyword evidence="2" id="KW-1185">Reference proteome</keyword>